<dbReference type="Proteomes" id="UP000887565">
    <property type="component" value="Unplaced"/>
</dbReference>
<evidence type="ECO:0000313" key="2">
    <source>
        <dbReference type="WBParaSite" id="nRc.2.0.1.t47421-RA"/>
    </source>
</evidence>
<reference evidence="2" key="1">
    <citation type="submission" date="2022-11" db="UniProtKB">
        <authorList>
            <consortium name="WormBaseParasite"/>
        </authorList>
    </citation>
    <scope>IDENTIFICATION</scope>
</reference>
<keyword evidence="1" id="KW-1185">Reference proteome</keyword>
<sequence length="76" mass="8214">MIGQFCIYIPAPPWHRAGTGSITNRKISTASEIDVSAPATTFPFEQLFSATAPADANKARQVDPPLPLMASICRRL</sequence>
<dbReference type="WBParaSite" id="nRc.2.0.1.t47421-RA">
    <property type="protein sequence ID" value="nRc.2.0.1.t47421-RA"/>
    <property type="gene ID" value="nRc.2.0.1.g47421"/>
</dbReference>
<accession>A0A915LC93</accession>
<proteinExistence type="predicted"/>
<dbReference type="AlphaFoldDB" id="A0A915LC93"/>
<organism evidence="1 2">
    <name type="scientific">Romanomermis culicivorax</name>
    <name type="common">Nematode worm</name>
    <dbReference type="NCBI Taxonomy" id="13658"/>
    <lineage>
        <taxon>Eukaryota</taxon>
        <taxon>Metazoa</taxon>
        <taxon>Ecdysozoa</taxon>
        <taxon>Nematoda</taxon>
        <taxon>Enoplea</taxon>
        <taxon>Dorylaimia</taxon>
        <taxon>Mermithida</taxon>
        <taxon>Mermithoidea</taxon>
        <taxon>Mermithidae</taxon>
        <taxon>Romanomermis</taxon>
    </lineage>
</organism>
<protein>
    <submittedName>
        <fullName evidence="2">Homogentisate 1,2-dioxygenase</fullName>
    </submittedName>
</protein>
<evidence type="ECO:0000313" key="1">
    <source>
        <dbReference type="Proteomes" id="UP000887565"/>
    </source>
</evidence>
<name>A0A915LC93_ROMCU</name>